<protein>
    <submittedName>
        <fullName evidence="2">Uncharacterized protein</fullName>
    </submittedName>
</protein>
<accession>A0A077ZTG5</accession>
<organism evidence="2 3">
    <name type="scientific">Stylonychia lemnae</name>
    <name type="common">Ciliate</name>
    <dbReference type="NCBI Taxonomy" id="5949"/>
    <lineage>
        <taxon>Eukaryota</taxon>
        <taxon>Sar</taxon>
        <taxon>Alveolata</taxon>
        <taxon>Ciliophora</taxon>
        <taxon>Intramacronucleata</taxon>
        <taxon>Spirotrichea</taxon>
        <taxon>Stichotrichia</taxon>
        <taxon>Sporadotrichida</taxon>
        <taxon>Oxytrichidae</taxon>
        <taxon>Stylonychinae</taxon>
        <taxon>Stylonychia</taxon>
    </lineage>
</organism>
<evidence type="ECO:0000313" key="3">
    <source>
        <dbReference type="Proteomes" id="UP000039865"/>
    </source>
</evidence>
<reference evidence="2 3" key="1">
    <citation type="submission" date="2014-06" db="EMBL/GenBank/DDBJ databases">
        <authorList>
            <person name="Swart Estienne"/>
        </authorList>
    </citation>
    <scope>NUCLEOTIDE SEQUENCE [LARGE SCALE GENOMIC DNA]</scope>
    <source>
        <strain evidence="2 3">130c</strain>
    </source>
</reference>
<dbReference type="Proteomes" id="UP000039865">
    <property type="component" value="Unassembled WGS sequence"/>
</dbReference>
<name>A0A077ZTG5_STYLE</name>
<dbReference type="EMBL" id="CCKQ01002081">
    <property type="protein sequence ID" value="CDW73177.1"/>
    <property type="molecule type" value="Genomic_DNA"/>
</dbReference>
<dbReference type="AlphaFoldDB" id="A0A077ZTG5"/>
<evidence type="ECO:0000313" key="2">
    <source>
        <dbReference type="EMBL" id="CDW73177.1"/>
    </source>
</evidence>
<gene>
    <name evidence="2" type="primary">Contig18376.g19518</name>
    <name evidence="2" type="ORF">STYLEM_2153</name>
</gene>
<feature type="region of interest" description="Disordered" evidence="1">
    <location>
        <begin position="1"/>
        <end position="43"/>
    </location>
</feature>
<keyword evidence="3" id="KW-1185">Reference proteome</keyword>
<evidence type="ECO:0000256" key="1">
    <source>
        <dbReference type="SAM" id="MobiDB-lite"/>
    </source>
</evidence>
<dbReference type="InParanoid" id="A0A077ZTG5"/>
<feature type="compositionally biased region" description="Polar residues" evidence="1">
    <location>
        <begin position="1"/>
        <end position="14"/>
    </location>
</feature>
<proteinExistence type="predicted"/>
<sequence>MTMTKHSMTQSQLSPFKESSKKLKKKRKQHDGDSISSFDSNLEENKKDQHLMITKKNRKDLTDYNDKLYERSMELERVMDLLMNNLAHKGHKKYQNSKNTKSTNGVFMENIMMKSQQQSYQTLTRTNVHNSKDQSMMAADSHRKFSNATFQLNDNLNRNSHSEFLQLQQQHQINHPPSKQVHLYKMNNYQYSNQTGLHLVREDEVLNKVISNQSQQRSTLQSNQNID</sequence>